<dbReference type="EMBL" id="CP017080">
    <property type="protein sequence ID" value="AOH57213.1"/>
    <property type="molecule type" value="Genomic_DNA"/>
</dbReference>
<evidence type="ECO:0000313" key="1">
    <source>
        <dbReference type="EMBL" id="AOH57213.1"/>
    </source>
</evidence>
<organism evidence="1 2">
    <name type="scientific">Peribacillus muralis</name>
    <dbReference type="NCBI Taxonomy" id="264697"/>
    <lineage>
        <taxon>Bacteria</taxon>
        <taxon>Bacillati</taxon>
        <taxon>Bacillota</taxon>
        <taxon>Bacilli</taxon>
        <taxon>Bacillales</taxon>
        <taxon>Bacillaceae</taxon>
        <taxon>Peribacillus</taxon>
    </lineage>
</organism>
<accession>A0A1B3XVH7</accession>
<sequence>MAKIEADPVLYELLLVYRKEKTGKKNTCLFFKKSGLFNTVFFVETINTSASFSEFLTTSIEWVAL</sequence>
<evidence type="ECO:0000313" key="2">
    <source>
        <dbReference type="Proteomes" id="UP000077926"/>
    </source>
</evidence>
<keyword evidence="2" id="KW-1185">Reference proteome</keyword>
<protein>
    <submittedName>
        <fullName evidence="1">Uncharacterized protein</fullName>
    </submittedName>
</protein>
<dbReference type="KEGG" id="bmur:ABE28_022945"/>
<proteinExistence type="predicted"/>
<reference evidence="1 2" key="1">
    <citation type="submission" date="2016-08" db="EMBL/GenBank/DDBJ databases">
        <title>Complete genome sequence of Bacillus muralis G25-68, a strain with toxicity to nematodes.</title>
        <authorList>
            <person name="Zheng Z."/>
        </authorList>
    </citation>
    <scope>NUCLEOTIDE SEQUENCE [LARGE SCALE GENOMIC DNA]</scope>
    <source>
        <strain evidence="1 2">G25-68</strain>
    </source>
</reference>
<name>A0A1B3XVH7_9BACI</name>
<gene>
    <name evidence="1" type="ORF">ABE28_022945</name>
</gene>
<dbReference type="AlphaFoldDB" id="A0A1B3XVH7"/>
<dbReference type="Proteomes" id="UP000077926">
    <property type="component" value="Chromosome"/>
</dbReference>